<evidence type="ECO:0008006" key="3">
    <source>
        <dbReference type="Google" id="ProtNLM"/>
    </source>
</evidence>
<evidence type="ECO:0000313" key="1">
    <source>
        <dbReference type="EMBL" id="KAL1005053.1"/>
    </source>
</evidence>
<dbReference type="AlphaFoldDB" id="A0ABD0X7T2"/>
<accession>A0ABD0X7T2</accession>
<keyword evidence="2" id="KW-1185">Reference proteome</keyword>
<proteinExistence type="predicted"/>
<organism evidence="1 2">
    <name type="scientific">Umbra pygmaea</name>
    <name type="common">Eastern mudminnow</name>
    <dbReference type="NCBI Taxonomy" id="75934"/>
    <lineage>
        <taxon>Eukaryota</taxon>
        <taxon>Metazoa</taxon>
        <taxon>Chordata</taxon>
        <taxon>Craniata</taxon>
        <taxon>Vertebrata</taxon>
        <taxon>Euteleostomi</taxon>
        <taxon>Actinopterygii</taxon>
        <taxon>Neopterygii</taxon>
        <taxon>Teleostei</taxon>
        <taxon>Protacanthopterygii</taxon>
        <taxon>Esociformes</taxon>
        <taxon>Umbridae</taxon>
        <taxon>Umbra</taxon>
    </lineage>
</organism>
<gene>
    <name evidence="1" type="ORF">UPYG_G00053910</name>
</gene>
<protein>
    <recommendedName>
        <fullName evidence="3">SGNH hydrolase-type esterase domain-containing protein</fullName>
    </recommendedName>
</protein>
<reference evidence="1 2" key="1">
    <citation type="submission" date="2024-06" db="EMBL/GenBank/DDBJ databases">
        <authorList>
            <person name="Pan Q."/>
            <person name="Wen M."/>
            <person name="Jouanno E."/>
            <person name="Zahm M."/>
            <person name="Klopp C."/>
            <person name="Cabau C."/>
            <person name="Louis A."/>
            <person name="Berthelot C."/>
            <person name="Parey E."/>
            <person name="Roest Crollius H."/>
            <person name="Montfort J."/>
            <person name="Robinson-Rechavi M."/>
            <person name="Bouchez O."/>
            <person name="Lampietro C."/>
            <person name="Lopez Roques C."/>
            <person name="Donnadieu C."/>
            <person name="Postlethwait J."/>
            <person name="Bobe J."/>
            <person name="Verreycken H."/>
            <person name="Guiguen Y."/>
        </authorList>
    </citation>
    <scope>NUCLEOTIDE SEQUENCE [LARGE SCALE GENOMIC DNA]</scope>
    <source>
        <strain evidence="1">Up_M1</strain>
        <tissue evidence="1">Testis</tissue>
    </source>
</reference>
<sequence>MEESLRGRTVSDILLIHCGGNDLDNIKGLELVTVMKQDLLHLHGIFPEMKILFSSINERCHWRKADPRKINKTRIWVNREMGKFVRDLGGDSGRHPCLKFDCPGIFIRDGQIWDIFFK</sequence>
<name>A0ABD0X7T2_UMBPY</name>
<comment type="caution">
    <text evidence="1">The sequence shown here is derived from an EMBL/GenBank/DDBJ whole genome shotgun (WGS) entry which is preliminary data.</text>
</comment>
<evidence type="ECO:0000313" key="2">
    <source>
        <dbReference type="Proteomes" id="UP001557470"/>
    </source>
</evidence>
<dbReference type="Proteomes" id="UP001557470">
    <property type="component" value="Unassembled WGS sequence"/>
</dbReference>
<dbReference type="EMBL" id="JAGEUA010000002">
    <property type="protein sequence ID" value="KAL1005053.1"/>
    <property type="molecule type" value="Genomic_DNA"/>
</dbReference>